<evidence type="ECO:0000313" key="2">
    <source>
        <dbReference type="Proteomes" id="UP000553766"/>
    </source>
</evidence>
<protein>
    <recommendedName>
        <fullName evidence="3">Nucleoside-diphosphate sugar epimerase</fullName>
    </recommendedName>
</protein>
<sequence length="314" mass="33702">MLGDAHIWVITDGKIGDLVQCRGVARRLSHHVEERVVAPSAPWDWFSPRGPVPPRDHPSRAGSPIAPPFPALVIASGRRTVPYLRAIKRAHPATFTVFLKNPRIMDRAIDLIWAPVHDDIAGANVFCTDTGPHPFTQDVLNKASDSGKARFAALQAPRIGVILGGDSGSVTYDGAHAQKCAAAIAAGVGGQQAMVVPSRRTPDALAKAIRAALPNAWYWNGSGANPYLEVLTTADQLIVTGDSHNMVSEACLSGAPLHVFRPDRLQAKLTRFLDRMEARGALRTLDGPATPFQTERVDASGEIATEIARRFKGA</sequence>
<proteinExistence type="predicted"/>
<dbReference type="PANTHER" id="PTHR33986">
    <property type="entry name" value="OS02G0535700 PROTEIN"/>
    <property type="match status" value="1"/>
</dbReference>
<evidence type="ECO:0000313" key="1">
    <source>
        <dbReference type="EMBL" id="MBB5515600.1"/>
    </source>
</evidence>
<name>A0A840WWP1_9RHOB</name>
<dbReference type="InterPro" id="IPR009367">
    <property type="entry name" value="Elm1-like"/>
</dbReference>
<dbReference type="AlphaFoldDB" id="A0A840WWP1"/>
<keyword evidence="2" id="KW-1185">Reference proteome</keyword>
<gene>
    <name evidence="1" type="ORF">FHS89_001612</name>
</gene>
<evidence type="ECO:0008006" key="3">
    <source>
        <dbReference type="Google" id="ProtNLM"/>
    </source>
</evidence>
<organism evidence="1 2">
    <name type="scientific">Rubricella aquisinus</name>
    <dbReference type="NCBI Taxonomy" id="2028108"/>
    <lineage>
        <taxon>Bacteria</taxon>
        <taxon>Pseudomonadati</taxon>
        <taxon>Pseudomonadota</taxon>
        <taxon>Alphaproteobacteria</taxon>
        <taxon>Rhodobacterales</taxon>
        <taxon>Paracoccaceae</taxon>
        <taxon>Rubricella</taxon>
    </lineage>
</organism>
<comment type="caution">
    <text evidence="1">The sequence shown here is derived from an EMBL/GenBank/DDBJ whole genome shotgun (WGS) entry which is preliminary data.</text>
</comment>
<dbReference type="PANTHER" id="PTHR33986:SF15">
    <property type="entry name" value="MITOCHONDRIAL FISSION PROTEIN ELM1"/>
    <property type="match status" value="1"/>
</dbReference>
<dbReference type="EMBL" id="JACIJS010000004">
    <property type="protein sequence ID" value="MBB5515600.1"/>
    <property type="molecule type" value="Genomic_DNA"/>
</dbReference>
<reference evidence="1 2" key="1">
    <citation type="submission" date="2020-08" db="EMBL/GenBank/DDBJ databases">
        <title>Genomic Encyclopedia of Type Strains, Phase IV (KMG-IV): sequencing the most valuable type-strain genomes for metagenomic binning, comparative biology and taxonomic classification.</title>
        <authorList>
            <person name="Goeker M."/>
        </authorList>
    </citation>
    <scope>NUCLEOTIDE SEQUENCE [LARGE SCALE GENOMIC DNA]</scope>
    <source>
        <strain evidence="1 2">DSM 103377</strain>
    </source>
</reference>
<dbReference type="Proteomes" id="UP000553766">
    <property type="component" value="Unassembled WGS sequence"/>
</dbReference>
<dbReference type="Pfam" id="PF06258">
    <property type="entry name" value="Mito_fiss_Elm1"/>
    <property type="match status" value="1"/>
</dbReference>
<accession>A0A840WWP1</accession>
<dbReference type="RefSeq" id="WP_184010423.1">
    <property type="nucleotide sequence ID" value="NZ_JACIJS010000004.1"/>
</dbReference>